<feature type="compositionally biased region" description="Basic and acidic residues" evidence="1">
    <location>
        <begin position="303"/>
        <end position="314"/>
    </location>
</feature>
<protein>
    <submittedName>
        <fullName evidence="2">VWA domain-containing protein</fullName>
    </submittedName>
</protein>
<evidence type="ECO:0000313" key="2">
    <source>
        <dbReference type="EMBL" id="GLF98039.1"/>
    </source>
</evidence>
<dbReference type="SUPFAM" id="SSF53300">
    <property type="entry name" value="vWA-like"/>
    <property type="match status" value="1"/>
</dbReference>
<organism evidence="2 3">
    <name type="scientific">Streptomyces yaizuensis</name>
    <dbReference type="NCBI Taxonomy" id="2989713"/>
    <lineage>
        <taxon>Bacteria</taxon>
        <taxon>Bacillati</taxon>
        <taxon>Actinomycetota</taxon>
        <taxon>Actinomycetes</taxon>
        <taxon>Kitasatosporales</taxon>
        <taxon>Streptomycetaceae</taxon>
        <taxon>Streptomyces</taxon>
    </lineage>
</organism>
<name>A0ABQ5P639_9ACTN</name>
<evidence type="ECO:0000256" key="1">
    <source>
        <dbReference type="SAM" id="MobiDB-lite"/>
    </source>
</evidence>
<dbReference type="InterPro" id="IPR036465">
    <property type="entry name" value="vWFA_dom_sf"/>
</dbReference>
<sequence length="597" mass="64128">MITTADNQSAPQDIDTDLTAARKALARRLGSIINEMSDRNDVLLDMVWDRSETAEAAWFNPQMIRVTVNGSIALDDDTHPDDVDPLTISGRRHHPVIIGMTAHEAGHARSTRWNTWPNTTGRALMKAAVLLEEPRIEARHIQERPRDRVFLRAMARHILMPVQSNHTPVGNRWQAATATALILGRVAAGVLTREEAEPVREAAENVLGTSDLAALTNLLQETLELTDGDQDALLDIARRWVEVIGADEDQDLPGTGCAAGDPADTDNRPPHDPNTSDTLAILVTAVVEAASTAAQISTGALIDPEKEHRNERASARRAAHRKAESTARDDAQKSALRVFAPAPSAAGIPPRSPISGRRAPTAPERAAARRLGEALRKAQFREPTRLRVPSTLPPGQLSGRDAMLGAAQRSMGLPITARPFRTMVRKPHDNPPVFVGVAVDVSGSMDAYTRMIASTAWTFAHATRTVAGTSATVAFGSDVTPIVRPGQAPAKVTEFQANDGRHRFTEAARALDGALGLATRPGARLLVIVSDGHWEPAERQTGARAVHRLTEAGAHVLWFCLDPNSAVLPGAHRIDIAAVSEIPTALSTALIAALRTA</sequence>
<evidence type="ECO:0000313" key="3">
    <source>
        <dbReference type="Proteomes" id="UP001291653"/>
    </source>
</evidence>
<dbReference type="EMBL" id="BSBI01000013">
    <property type="protein sequence ID" value="GLF98039.1"/>
    <property type="molecule type" value="Genomic_DNA"/>
</dbReference>
<proteinExistence type="predicted"/>
<dbReference type="Proteomes" id="UP001291653">
    <property type="component" value="Unassembled WGS sequence"/>
</dbReference>
<gene>
    <name evidence="2" type="ORF">SYYSPA8_27100</name>
</gene>
<accession>A0ABQ5P639</accession>
<comment type="caution">
    <text evidence="2">The sequence shown here is derived from an EMBL/GenBank/DDBJ whole genome shotgun (WGS) entry which is preliminary data.</text>
</comment>
<feature type="region of interest" description="Disordered" evidence="1">
    <location>
        <begin position="298"/>
        <end position="365"/>
    </location>
</feature>
<dbReference type="InterPro" id="IPR008912">
    <property type="entry name" value="Uncharacterised_CoxE"/>
</dbReference>
<keyword evidence="3" id="KW-1185">Reference proteome</keyword>
<feature type="compositionally biased region" description="Basic and acidic residues" evidence="1">
    <location>
        <begin position="321"/>
        <end position="332"/>
    </location>
</feature>
<reference evidence="2 3" key="1">
    <citation type="submission" date="2022-10" db="EMBL/GenBank/DDBJ databases">
        <title>Draft genome sequence of Streptomyces sp. YSPA8.</title>
        <authorList>
            <person name="Moriuchi R."/>
            <person name="Dohra H."/>
            <person name="Yamamura H."/>
            <person name="Kodani S."/>
        </authorList>
    </citation>
    <scope>NUCLEOTIDE SEQUENCE [LARGE SCALE GENOMIC DNA]</scope>
    <source>
        <strain evidence="2 3">YSPA8</strain>
    </source>
</reference>
<dbReference type="Pfam" id="PF05762">
    <property type="entry name" value="VWA_CoxE"/>
    <property type="match status" value="1"/>
</dbReference>
<dbReference type="RefSeq" id="WP_323450028.1">
    <property type="nucleotide sequence ID" value="NZ_BSBI01000013.1"/>
</dbReference>
<feature type="region of interest" description="Disordered" evidence="1">
    <location>
        <begin position="249"/>
        <end position="276"/>
    </location>
</feature>